<dbReference type="InterPro" id="IPR011545">
    <property type="entry name" value="DEAD/DEAH_box_helicase_dom"/>
</dbReference>
<dbReference type="SMART" id="SM00487">
    <property type="entry name" value="DEXDc"/>
    <property type="match status" value="1"/>
</dbReference>
<dbReference type="Pfam" id="PF00270">
    <property type="entry name" value="DEAD"/>
    <property type="match status" value="1"/>
</dbReference>
<dbReference type="GO" id="GO:0008380">
    <property type="term" value="P:RNA splicing"/>
    <property type="evidence" value="ECO:0007669"/>
    <property type="project" value="UniProtKB-KW"/>
</dbReference>
<keyword evidence="5" id="KW-0508">mRNA splicing</keyword>
<dbReference type="SUPFAM" id="SSF52540">
    <property type="entry name" value="P-loop containing nucleoside triphosphate hydrolases"/>
    <property type="match status" value="1"/>
</dbReference>
<dbReference type="Proteomes" id="UP001620626">
    <property type="component" value="Unassembled WGS sequence"/>
</dbReference>
<evidence type="ECO:0000256" key="3">
    <source>
        <dbReference type="ARBA" id="ARBA00022801"/>
    </source>
</evidence>
<dbReference type="GO" id="GO:0016787">
    <property type="term" value="F:hydrolase activity"/>
    <property type="evidence" value="ECO:0007669"/>
    <property type="project" value="UniProtKB-KW"/>
</dbReference>
<evidence type="ECO:0000256" key="6">
    <source>
        <dbReference type="ARBA" id="ARBA00047984"/>
    </source>
</evidence>
<name>A0ABD2KKI7_9BILA</name>
<keyword evidence="2" id="KW-0507">mRNA processing</keyword>
<accession>A0ABD2KKI7</accession>
<evidence type="ECO:0000256" key="4">
    <source>
        <dbReference type="ARBA" id="ARBA00022806"/>
    </source>
</evidence>
<dbReference type="EMBL" id="JBICBT010000735">
    <property type="protein sequence ID" value="KAL3103455.1"/>
    <property type="molecule type" value="Genomic_DNA"/>
</dbReference>
<evidence type="ECO:0000256" key="7">
    <source>
        <dbReference type="SAM" id="MobiDB-lite"/>
    </source>
</evidence>
<keyword evidence="4" id="KW-0547">Nucleotide-binding</keyword>
<dbReference type="AlphaFoldDB" id="A0ABD2KKI7"/>
<dbReference type="GO" id="GO:0006397">
    <property type="term" value="P:mRNA processing"/>
    <property type="evidence" value="ECO:0007669"/>
    <property type="project" value="UniProtKB-KW"/>
</dbReference>
<evidence type="ECO:0000313" key="9">
    <source>
        <dbReference type="EMBL" id="KAL3103455.1"/>
    </source>
</evidence>
<dbReference type="GO" id="GO:0003724">
    <property type="term" value="F:RNA helicase activity"/>
    <property type="evidence" value="ECO:0007669"/>
    <property type="project" value="UniProtKB-EC"/>
</dbReference>
<dbReference type="PROSITE" id="PS00690">
    <property type="entry name" value="DEAH_ATP_HELICASE"/>
    <property type="match status" value="1"/>
</dbReference>
<organism evidence="9 10">
    <name type="scientific">Heterodera trifolii</name>
    <dbReference type="NCBI Taxonomy" id="157864"/>
    <lineage>
        <taxon>Eukaryota</taxon>
        <taxon>Metazoa</taxon>
        <taxon>Ecdysozoa</taxon>
        <taxon>Nematoda</taxon>
        <taxon>Chromadorea</taxon>
        <taxon>Rhabditida</taxon>
        <taxon>Tylenchina</taxon>
        <taxon>Tylenchomorpha</taxon>
        <taxon>Tylenchoidea</taxon>
        <taxon>Heteroderidae</taxon>
        <taxon>Heteroderinae</taxon>
        <taxon>Heterodera</taxon>
    </lineage>
</organism>
<evidence type="ECO:0000256" key="5">
    <source>
        <dbReference type="ARBA" id="ARBA00023187"/>
    </source>
</evidence>
<dbReference type="InterPro" id="IPR014001">
    <property type="entry name" value="Helicase_ATP-bd"/>
</dbReference>
<keyword evidence="4" id="KW-0347">Helicase</keyword>
<dbReference type="PROSITE" id="PS51192">
    <property type="entry name" value="HELICASE_ATP_BIND_1"/>
    <property type="match status" value="1"/>
</dbReference>
<protein>
    <recommendedName>
        <fullName evidence="1">RNA helicase</fullName>
        <ecNumber evidence="1">3.6.4.13</ecNumber>
    </recommendedName>
</protein>
<comment type="catalytic activity">
    <reaction evidence="6">
        <text>ATP + H2O = ADP + phosphate + H(+)</text>
        <dbReference type="Rhea" id="RHEA:13065"/>
        <dbReference type="ChEBI" id="CHEBI:15377"/>
        <dbReference type="ChEBI" id="CHEBI:15378"/>
        <dbReference type="ChEBI" id="CHEBI:30616"/>
        <dbReference type="ChEBI" id="CHEBI:43474"/>
        <dbReference type="ChEBI" id="CHEBI:456216"/>
        <dbReference type="EC" id="3.6.4.13"/>
    </reaction>
</comment>
<dbReference type="PANTHER" id="PTHR18934:SF109">
    <property type="entry name" value="ATP-DEPENDENT RNA HELICASE DHX15 HOMOLOG"/>
    <property type="match status" value="1"/>
</dbReference>
<comment type="caution">
    <text evidence="9">The sequence shown here is derived from an EMBL/GenBank/DDBJ whole genome shotgun (WGS) entry which is preliminary data.</text>
</comment>
<evidence type="ECO:0000259" key="8">
    <source>
        <dbReference type="PROSITE" id="PS51192"/>
    </source>
</evidence>
<gene>
    <name evidence="9" type="ORF">niasHT_025322</name>
</gene>
<sequence>MSVSFPEEIVPPSSTDNTKQNPFTGNNFSSKYWQLLSERTKLPVWRHRNEFISALGTHRCILLEAETGSGKTTQIPQWCVQWLRTRDPHNKSMVCCTQPRRLATVCVAQRVAEEMDVMLGEEVGYSIRFEEALGHNTLLKYCTDGMLLAESSRDELLKSYGVILLDEVHERTMITDVVMGLVKRISEFRPELRVVVMSATLKTGNFEQYFYGCHLMKIRGRSYPVDIIHSETNAVTDGDNYITKSVAKAIEIHQKTERGDILIFLTGLEDIEKCCEMVENEAEKCGGSGPLVIDKEIGSNINVFVVFRL</sequence>
<feature type="domain" description="Helicase ATP-binding" evidence="8">
    <location>
        <begin position="52"/>
        <end position="219"/>
    </location>
</feature>
<dbReference type="InterPro" id="IPR027417">
    <property type="entry name" value="P-loop_NTPase"/>
</dbReference>
<dbReference type="PANTHER" id="PTHR18934">
    <property type="entry name" value="ATP-DEPENDENT RNA HELICASE"/>
    <property type="match status" value="1"/>
</dbReference>
<dbReference type="InterPro" id="IPR002464">
    <property type="entry name" value="DNA/RNA_helicase_DEAH_CS"/>
</dbReference>
<dbReference type="Gene3D" id="3.40.50.300">
    <property type="entry name" value="P-loop containing nucleotide triphosphate hydrolases"/>
    <property type="match status" value="2"/>
</dbReference>
<evidence type="ECO:0000256" key="1">
    <source>
        <dbReference type="ARBA" id="ARBA00012552"/>
    </source>
</evidence>
<proteinExistence type="predicted"/>
<keyword evidence="4" id="KW-0067">ATP-binding</keyword>
<feature type="compositionally biased region" description="Polar residues" evidence="7">
    <location>
        <begin position="12"/>
        <end position="25"/>
    </location>
</feature>
<dbReference type="FunFam" id="3.40.50.300:FF:002125">
    <property type="entry name" value="ATP-dependent helicase HrpB"/>
    <property type="match status" value="1"/>
</dbReference>
<evidence type="ECO:0000313" key="10">
    <source>
        <dbReference type="Proteomes" id="UP001620626"/>
    </source>
</evidence>
<feature type="region of interest" description="Disordered" evidence="7">
    <location>
        <begin position="1"/>
        <end position="25"/>
    </location>
</feature>
<evidence type="ECO:0000256" key="2">
    <source>
        <dbReference type="ARBA" id="ARBA00022664"/>
    </source>
</evidence>
<dbReference type="EC" id="3.6.4.13" evidence="1"/>
<keyword evidence="3" id="KW-0378">Hydrolase</keyword>
<keyword evidence="10" id="KW-1185">Reference proteome</keyword>
<reference evidence="9 10" key="1">
    <citation type="submission" date="2024-10" db="EMBL/GenBank/DDBJ databases">
        <authorList>
            <person name="Kim D."/>
        </authorList>
    </citation>
    <scope>NUCLEOTIDE SEQUENCE [LARGE SCALE GENOMIC DNA]</scope>
    <source>
        <strain evidence="9">BH-2024</strain>
    </source>
</reference>